<reference evidence="4" key="1">
    <citation type="submission" date="2016-10" db="EMBL/GenBank/DDBJ databases">
        <authorList>
            <person name="Varghese N."/>
            <person name="Submissions S."/>
        </authorList>
    </citation>
    <scope>NUCLEOTIDE SEQUENCE [LARGE SCALE GENOMIC DNA]</scope>
    <source>
        <strain evidence="4">930I</strain>
    </source>
</reference>
<keyword evidence="1" id="KW-0175">Coiled coil</keyword>
<accession>A0A1G8GFC5</accession>
<feature type="coiled-coil region" evidence="1">
    <location>
        <begin position="3"/>
        <end position="30"/>
    </location>
</feature>
<dbReference type="Proteomes" id="UP000217076">
    <property type="component" value="Unassembled WGS sequence"/>
</dbReference>
<feature type="compositionally biased region" description="Basic and acidic residues" evidence="2">
    <location>
        <begin position="257"/>
        <end position="266"/>
    </location>
</feature>
<name>A0A1G8GFC5_9PROT</name>
<protein>
    <submittedName>
        <fullName evidence="3">Uncharacterized protein</fullName>
    </submittedName>
</protein>
<organism evidence="3 4">
    <name type="scientific">Roseospirillum parvum</name>
    <dbReference type="NCBI Taxonomy" id="83401"/>
    <lineage>
        <taxon>Bacteria</taxon>
        <taxon>Pseudomonadati</taxon>
        <taxon>Pseudomonadota</taxon>
        <taxon>Alphaproteobacteria</taxon>
        <taxon>Rhodospirillales</taxon>
        <taxon>Rhodospirillaceae</taxon>
        <taxon>Roseospirillum</taxon>
    </lineage>
</organism>
<sequence>MDAEKIERRLRRLDAALARTERRLDTLLDVRNYHERRFAVALANAEAAQDAFVLAARVAFRDPYRALKAWERHEFRLSKLTLAEPQDAEVAAGAHAAVSNSTGLAGLTLRGRTILGRDDPERTAARAALEKMGEQRRAWLDEVRAARTYGHAVNQVGEQVRELRDRLRSGVLRRDDLWQALREAHDHPRTYTVPPSMTPVDEADLAQRGELYRAYGDIIEGRQAPEQNASADAPMLTPEERAKRERDRLARLYNRARGREGRDLDR</sequence>
<evidence type="ECO:0000313" key="3">
    <source>
        <dbReference type="EMBL" id="SDH93068.1"/>
    </source>
</evidence>
<evidence type="ECO:0000256" key="1">
    <source>
        <dbReference type="SAM" id="Coils"/>
    </source>
</evidence>
<dbReference type="EMBL" id="FNCV01000026">
    <property type="protein sequence ID" value="SDH93068.1"/>
    <property type="molecule type" value="Genomic_DNA"/>
</dbReference>
<gene>
    <name evidence="3" type="ORF">SAMN05421742_1268</name>
</gene>
<feature type="compositionally biased region" description="Basic and acidic residues" evidence="2">
    <location>
        <begin position="238"/>
        <end position="250"/>
    </location>
</feature>
<evidence type="ECO:0000313" key="4">
    <source>
        <dbReference type="Proteomes" id="UP000217076"/>
    </source>
</evidence>
<proteinExistence type="predicted"/>
<dbReference type="AlphaFoldDB" id="A0A1G8GFC5"/>
<keyword evidence="4" id="KW-1185">Reference proteome</keyword>
<dbReference type="STRING" id="83401.SAMN05421742_1268"/>
<evidence type="ECO:0000256" key="2">
    <source>
        <dbReference type="SAM" id="MobiDB-lite"/>
    </source>
</evidence>
<feature type="region of interest" description="Disordered" evidence="2">
    <location>
        <begin position="221"/>
        <end position="266"/>
    </location>
</feature>